<dbReference type="PANTHER" id="PTHR43308">
    <property type="entry name" value="OUTER MEMBRANE PROTEIN ALPHA-RELATED"/>
    <property type="match status" value="1"/>
</dbReference>
<name>A0A934MVZ2_9BACL</name>
<feature type="domain" description="SLH" evidence="2">
    <location>
        <begin position="110"/>
        <end position="172"/>
    </location>
</feature>
<dbReference type="EMBL" id="JAELUP010000080">
    <property type="protein sequence ID" value="MBJ6362622.1"/>
    <property type="molecule type" value="Genomic_DNA"/>
</dbReference>
<dbReference type="SUPFAM" id="SSF48239">
    <property type="entry name" value="Terpenoid cyclases/Protein prenyltransferases"/>
    <property type="match status" value="1"/>
</dbReference>
<feature type="signal peptide" evidence="1">
    <location>
        <begin position="1"/>
        <end position="36"/>
    </location>
</feature>
<evidence type="ECO:0000313" key="4">
    <source>
        <dbReference type="Proteomes" id="UP000640274"/>
    </source>
</evidence>
<dbReference type="PROSITE" id="PS51272">
    <property type="entry name" value="SLH"/>
    <property type="match status" value="3"/>
</dbReference>
<protein>
    <submittedName>
        <fullName evidence="3">S-layer homology domain-containing protein</fullName>
    </submittedName>
</protein>
<reference evidence="3" key="1">
    <citation type="submission" date="2020-12" db="EMBL/GenBank/DDBJ databases">
        <authorList>
            <person name="Huq M.A."/>
        </authorList>
    </citation>
    <scope>NUCLEOTIDE SEQUENCE</scope>
    <source>
        <strain evidence="3">MAHUQ-46</strain>
    </source>
</reference>
<proteinExistence type="predicted"/>
<keyword evidence="1" id="KW-0732">Signal</keyword>
<evidence type="ECO:0000313" key="3">
    <source>
        <dbReference type="EMBL" id="MBJ6362622.1"/>
    </source>
</evidence>
<accession>A0A934MVZ2</accession>
<keyword evidence="4" id="KW-1185">Reference proteome</keyword>
<evidence type="ECO:0000259" key="2">
    <source>
        <dbReference type="PROSITE" id="PS51272"/>
    </source>
</evidence>
<dbReference type="PANTHER" id="PTHR43308:SF5">
    <property type="entry name" value="S-LAYER PROTEIN _ PEPTIDOGLYCAN ENDO-BETA-N-ACETYLGLUCOSAMINIDASE"/>
    <property type="match status" value="1"/>
</dbReference>
<comment type="caution">
    <text evidence="3">The sequence shown here is derived from an EMBL/GenBank/DDBJ whole genome shotgun (WGS) entry which is preliminary data.</text>
</comment>
<feature type="domain" description="SLH" evidence="2">
    <location>
        <begin position="173"/>
        <end position="232"/>
    </location>
</feature>
<feature type="chain" id="PRO_5036691222" evidence="1">
    <location>
        <begin position="37"/>
        <end position="554"/>
    </location>
</feature>
<dbReference type="Proteomes" id="UP000640274">
    <property type="component" value="Unassembled WGS sequence"/>
</dbReference>
<dbReference type="Gene3D" id="1.50.10.20">
    <property type="match status" value="1"/>
</dbReference>
<dbReference type="RefSeq" id="WP_199020168.1">
    <property type="nucleotide sequence ID" value="NZ_JAELUP010000080.1"/>
</dbReference>
<dbReference type="Pfam" id="PF00395">
    <property type="entry name" value="SLH"/>
    <property type="match status" value="3"/>
</dbReference>
<dbReference type="AlphaFoldDB" id="A0A934MVZ2"/>
<gene>
    <name evidence="3" type="ORF">JFN88_15430</name>
</gene>
<dbReference type="InterPro" id="IPR001119">
    <property type="entry name" value="SLH_dom"/>
</dbReference>
<sequence>MIHYHFSRPAMVSLLCVMLAFSSLGSFIIPDNPANAATGVSEVSVLNDPFKLYADATDISDWAVDAIGEAAELNILQGSNGAFRPKSAITRAEFTTIITSVVGLAVSTDNAIHFRDVSRQDWFYPYVNAASKAGIVAGYGDEFRPNHKLTREQLAVMLSRAMGLPTNVQVPEFDDVSTISNWAADNVKTVVALGLMSGWNSRFHPDAEVTREMAAVVAMRVYHFQKDDSGKAHQPDFKTAVVEKQIKATAAFLRKSVTNPTIGSIGGDWTVLGLARSYVGAPDVYYDKYYTNVESILKEKSGKLHAVKYTEYDRVILGLTAIGRSVEDVAGYNLLNWLADYDTLIKQGINGPIFALIALDSKAYDIPVVPAVKTQTTRQLLISFILERAIIGGGWALSETPSQPDPDITAMVIQSLTPYYKTNTDVQAAVDRALVWLSKAQATNGGYANGVTVSSESTAQVVVALSGLGINPHTDARFVKNGRSVIDALLSFAAADGGFYHVKAGGVDNGGAKPGEVDLMATDQSMYALVAYNRLIKGQPRLYDMIDVETVGRN</sequence>
<feature type="domain" description="SLH" evidence="2">
    <location>
        <begin position="50"/>
        <end position="109"/>
    </location>
</feature>
<evidence type="ECO:0000256" key="1">
    <source>
        <dbReference type="SAM" id="SignalP"/>
    </source>
</evidence>
<dbReference type="InterPro" id="IPR051465">
    <property type="entry name" value="Cell_Envelope_Struct_Comp"/>
</dbReference>
<dbReference type="InterPro" id="IPR008930">
    <property type="entry name" value="Terpenoid_cyclase/PrenylTrfase"/>
</dbReference>
<dbReference type="CDD" id="cd00688">
    <property type="entry name" value="ISOPREN_C2_like"/>
    <property type="match status" value="1"/>
</dbReference>
<organism evidence="3 4">
    <name type="scientific">Paenibacillus roseus</name>
    <dbReference type="NCBI Taxonomy" id="2798579"/>
    <lineage>
        <taxon>Bacteria</taxon>
        <taxon>Bacillati</taxon>
        <taxon>Bacillota</taxon>
        <taxon>Bacilli</taxon>
        <taxon>Bacillales</taxon>
        <taxon>Paenibacillaceae</taxon>
        <taxon>Paenibacillus</taxon>
    </lineage>
</organism>